<accession>A0A4S9VX45</accession>
<protein>
    <submittedName>
        <fullName evidence="1">Uncharacterized protein</fullName>
    </submittedName>
</protein>
<evidence type="ECO:0000313" key="2">
    <source>
        <dbReference type="Proteomes" id="UP000309734"/>
    </source>
</evidence>
<dbReference type="EMBL" id="QZBS01000853">
    <property type="protein sequence ID" value="THZ56367.1"/>
    <property type="molecule type" value="Genomic_DNA"/>
</dbReference>
<dbReference type="Proteomes" id="UP000309734">
    <property type="component" value="Unassembled WGS sequence"/>
</dbReference>
<proteinExistence type="predicted"/>
<organism evidence="1 2">
    <name type="scientific">Aureobasidium pullulans</name>
    <name type="common">Black yeast</name>
    <name type="synonym">Pullularia pullulans</name>
    <dbReference type="NCBI Taxonomy" id="5580"/>
    <lineage>
        <taxon>Eukaryota</taxon>
        <taxon>Fungi</taxon>
        <taxon>Dikarya</taxon>
        <taxon>Ascomycota</taxon>
        <taxon>Pezizomycotina</taxon>
        <taxon>Dothideomycetes</taxon>
        <taxon>Dothideomycetidae</taxon>
        <taxon>Dothideales</taxon>
        <taxon>Saccotheciaceae</taxon>
        <taxon>Aureobasidium</taxon>
    </lineage>
</organism>
<name>A0A4S9VX45_AURPU</name>
<comment type="caution">
    <text evidence="1">The sequence shown here is derived from an EMBL/GenBank/DDBJ whole genome shotgun (WGS) entry which is preliminary data.</text>
</comment>
<gene>
    <name evidence="1" type="ORF">D6C85_10614</name>
</gene>
<sequence length="169" mass="20123">MPELTEDMFDNESVDTFDDRDVKKPECYSELTWRHDLYISEARQYSHERSKTDNSQTIMNSSTNLDMDEPTTIILLAVYNHKDYLEKKVEIKLRMNTSFGKLAILLRSKFDQTEKHVLRYQYKLRGKYTAYEWRIIFESDTPASLNLEDRAQLRFEVTQDEILDASNML</sequence>
<evidence type="ECO:0000313" key="1">
    <source>
        <dbReference type="EMBL" id="THZ56367.1"/>
    </source>
</evidence>
<reference evidence="1 2" key="1">
    <citation type="submission" date="2018-10" db="EMBL/GenBank/DDBJ databases">
        <title>Fifty Aureobasidium pullulans genomes reveal a recombining polyextremotolerant generalist.</title>
        <authorList>
            <person name="Gostincar C."/>
            <person name="Turk M."/>
            <person name="Zajc J."/>
            <person name="Gunde-Cimerman N."/>
        </authorList>
    </citation>
    <scope>NUCLEOTIDE SEQUENCE [LARGE SCALE GENOMIC DNA]</scope>
    <source>
        <strain evidence="1 2">EXF-3519</strain>
    </source>
</reference>
<dbReference type="AlphaFoldDB" id="A0A4S9VX45"/>